<proteinExistence type="predicted"/>
<dbReference type="Pfam" id="PF22547">
    <property type="entry name" value="2H-SAK"/>
    <property type="match status" value="1"/>
</dbReference>
<protein>
    <recommendedName>
        <fullName evidence="1">Swiss Army Knife 2H phosphoesterase domain-containing protein</fullName>
    </recommendedName>
</protein>
<dbReference type="AlphaFoldDB" id="A0A378I3M0"/>
<evidence type="ECO:0000259" key="1">
    <source>
        <dbReference type="Pfam" id="PF22547"/>
    </source>
</evidence>
<keyword evidence="3" id="KW-1185">Reference proteome</keyword>
<dbReference type="PROSITE" id="PS51450">
    <property type="entry name" value="LRR"/>
    <property type="match status" value="1"/>
</dbReference>
<dbReference type="InterPro" id="IPR054498">
    <property type="entry name" value="2H-SAK"/>
</dbReference>
<evidence type="ECO:0000313" key="2">
    <source>
        <dbReference type="EMBL" id="STX29286.1"/>
    </source>
</evidence>
<organism evidence="2 3">
    <name type="scientific">Legionella beliardensis</name>
    <dbReference type="NCBI Taxonomy" id="91822"/>
    <lineage>
        <taxon>Bacteria</taxon>
        <taxon>Pseudomonadati</taxon>
        <taxon>Pseudomonadota</taxon>
        <taxon>Gammaproteobacteria</taxon>
        <taxon>Legionellales</taxon>
        <taxon>Legionellaceae</taxon>
        <taxon>Legionella</taxon>
    </lineage>
</organism>
<reference evidence="2 3" key="1">
    <citation type="submission" date="2018-06" db="EMBL/GenBank/DDBJ databases">
        <authorList>
            <consortium name="Pathogen Informatics"/>
            <person name="Doyle S."/>
        </authorList>
    </citation>
    <scope>NUCLEOTIDE SEQUENCE [LARGE SCALE GENOMIC DNA]</scope>
    <source>
        <strain evidence="2 3">NCTC13315</strain>
    </source>
</reference>
<evidence type="ECO:0000313" key="3">
    <source>
        <dbReference type="Proteomes" id="UP000254968"/>
    </source>
</evidence>
<sequence>MKTPIIKHLTAPRLMSTAAQLSLQGKLAISANNLVYLDIDNNYIHHLYPLLGLPQVVLPNYFNQDGIGAHISVIYPEELHSVSVQELGNTYQFSIQELVSAQFEHKIYYVLLVKSAELLELRRRYHFKDYLNFKGYKIDFHITIGKSL</sequence>
<dbReference type="RefSeq" id="WP_115302969.1">
    <property type="nucleotide sequence ID" value="NZ_CAAAHO010000007.1"/>
</dbReference>
<feature type="domain" description="Swiss Army Knife 2H phosphoesterase" evidence="1">
    <location>
        <begin position="36"/>
        <end position="146"/>
    </location>
</feature>
<dbReference type="EMBL" id="UGNV01000001">
    <property type="protein sequence ID" value="STX29286.1"/>
    <property type="molecule type" value="Genomic_DNA"/>
</dbReference>
<gene>
    <name evidence="2" type="ORF">NCTC13315_01825</name>
</gene>
<dbReference type="InterPro" id="IPR001611">
    <property type="entry name" value="Leu-rich_rpt"/>
</dbReference>
<name>A0A378I3M0_9GAMM</name>
<dbReference type="Proteomes" id="UP000254968">
    <property type="component" value="Unassembled WGS sequence"/>
</dbReference>
<accession>A0A378I3M0</accession>
<dbReference type="OrthoDB" id="5639003at2"/>